<dbReference type="InterPro" id="IPR011008">
    <property type="entry name" value="Dimeric_a/b-barrel"/>
</dbReference>
<protein>
    <recommendedName>
        <fullName evidence="3">Antibiotic biosynthesis monooxygenase</fullName>
    </recommendedName>
</protein>
<evidence type="ECO:0000313" key="1">
    <source>
        <dbReference type="EMBL" id="CAB3845459.1"/>
    </source>
</evidence>
<evidence type="ECO:0008006" key="3">
    <source>
        <dbReference type="Google" id="ProtNLM"/>
    </source>
</evidence>
<dbReference type="AlphaFoldDB" id="A0A6S7CER7"/>
<dbReference type="SUPFAM" id="SSF54909">
    <property type="entry name" value="Dimeric alpha+beta barrel"/>
    <property type="match status" value="1"/>
</dbReference>
<organism evidence="1 2">
    <name type="scientific">Achromobacter pulmonis</name>
    <dbReference type="NCBI Taxonomy" id="1389932"/>
    <lineage>
        <taxon>Bacteria</taxon>
        <taxon>Pseudomonadati</taxon>
        <taxon>Pseudomonadota</taxon>
        <taxon>Betaproteobacteria</taxon>
        <taxon>Burkholderiales</taxon>
        <taxon>Alcaligenaceae</taxon>
        <taxon>Achromobacter</taxon>
    </lineage>
</organism>
<sequence>MIIRSWRAIATSQAVIDEYIAHLQATTFREMAALDGNLGASLSKKPVGDKFELLYLSYWRDMDAVKLFAKGAPLEDAIVKESTQKRLESYDPKVEYFEVCASSATLPGQLNN</sequence>
<evidence type="ECO:0000313" key="2">
    <source>
        <dbReference type="Proteomes" id="UP000494203"/>
    </source>
</evidence>
<dbReference type="Proteomes" id="UP000494203">
    <property type="component" value="Unassembled WGS sequence"/>
</dbReference>
<dbReference type="RefSeq" id="WP_175132248.1">
    <property type="nucleotide sequence ID" value="NZ_CADIJV010000005.1"/>
</dbReference>
<gene>
    <name evidence="1" type="ORF">LMG26788_01480</name>
</gene>
<accession>A0A6S7CER7</accession>
<name>A0A6S7CER7_9BURK</name>
<dbReference type="EMBL" id="CADIKZ010000003">
    <property type="protein sequence ID" value="CAB3845459.1"/>
    <property type="molecule type" value="Genomic_DNA"/>
</dbReference>
<reference evidence="1 2" key="1">
    <citation type="submission" date="2020-04" db="EMBL/GenBank/DDBJ databases">
        <authorList>
            <person name="De Canck E."/>
        </authorList>
    </citation>
    <scope>NUCLEOTIDE SEQUENCE [LARGE SCALE GENOMIC DNA]</scope>
    <source>
        <strain evidence="1 2">LMG 26788</strain>
    </source>
</reference>
<proteinExistence type="predicted"/>
<keyword evidence="2" id="KW-1185">Reference proteome</keyword>